<dbReference type="OrthoDB" id="7376456at2"/>
<dbReference type="GO" id="GO:0009055">
    <property type="term" value="F:electron transfer activity"/>
    <property type="evidence" value="ECO:0007669"/>
    <property type="project" value="InterPro"/>
</dbReference>
<accession>A0A2C9DE22</accession>
<sequence length="96" mass="9980">MMTRSKAACVLALTGTLLAGGMPTPAAFAADGDPVAGAESFTRACQRCHRSPEQLMMQVDGATPEDKTQTLGVLLPAHHAADATLRANIIAYLLSL</sequence>
<feature type="chain" id="PRO_5012587148" description="Cytochrome c domain-containing protein" evidence="1">
    <location>
        <begin position="30"/>
        <end position="96"/>
    </location>
</feature>
<keyword evidence="3" id="KW-1185">Reference proteome</keyword>
<dbReference type="AlphaFoldDB" id="A0A2C9DE22"/>
<dbReference type="Proteomes" id="UP000223606">
    <property type="component" value="Chromosome 1"/>
</dbReference>
<protein>
    <recommendedName>
        <fullName evidence="4">Cytochrome c domain-containing protein</fullName>
    </recommendedName>
</protein>
<name>A0A2C9DE22_9HYPH</name>
<reference evidence="3" key="1">
    <citation type="submission" date="2017-09" db="EMBL/GenBank/DDBJ databases">
        <title>Genome sequence of Nannocystis excedens DSM 71.</title>
        <authorList>
            <person name="Blom J."/>
        </authorList>
    </citation>
    <scope>NUCLEOTIDE SEQUENCE [LARGE SCALE GENOMIC DNA]</scope>
    <source>
        <strain evidence="3">type strain: E19</strain>
    </source>
</reference>
<dbReference type="InterPro" id="IPR036909">
    <property type="entry name" value="Cyt_c-like_dom_sf"/>
</dbReference>
<dbReference type="RefSeq" id="WP_157775811.1">
    <property type="nucleotide sequence ID" value="NZ_LT960614.1"/>
</dbReference>
<organism evidence="2 3">
    <name type="scientific">Hartmannibacter diazotrophicus</name>
    <dbReference type="NCBI Taxonomy" id="1482074"/>
    <lineage>
        <taxon>Bacteria</taxon>
        <taxon>Pseudomonadati</taxon>
        <taxon>Pseudomonadota</taxon>
        <taxon>Alphaproteobacteria</taxon>
        <taxon>Hyphomicrobiales</taxon>
        <taxon>Pleomorphomonadaceae</taxon>
        <taxon>Hartmannibacter</taxon>
    </lineage>
</organism>
<dbReference type="KEGG" id="hdi:HDIA_4837"/>
<keyword evidence="1" id="KW-0732">Signal</keyword>
<dbReference type="SUPFAM" id="SSF46626">
    <property type="entry name" value="Cytochrome c"/>
    <property type="match status" value="1"/>
</dbReference>
<evidence type="ECO:0000256" key="1">
    <source>
        <dbReference type="SAM" id="SignalP"/>
    </source>
</evidence>
<evidence type="ECO:0000313" key="3">
    <source>
        <dbReference type="Proteomes" id="UP000223606"/>
    </source>
</evidence>
<dbReference type="GO" id="GO:0020037">
    <property type="term" value="F:heme binding"/>
    <property type="evidence" value="ECO:0007669"/>
    <property type="project" value="InterPro"/>
</dbReference>
<proteinExistence type="predicted"/>
<dbReference type="EMBL" id="LT960614">
    <property type="protein sequence ID" value="SON58378.1"/>
    <property type="molecule type" value="Genomic_DNA"/>
</dbReference>
<evidence type="ECO:0008006" key="4">
    <source>
        <dbReference type="Google" id="ProtNLM"/>
    </source>
</evidence>
<feature type="signal peptide" evidence="1">
    <location>
        <begin position="1"/>
        <end position="29"/>
    </location>
</feature>
<evidence type="ECO:0000313" key="2">
    <source>
        <dbReference type="EMBL" id="SON58378.1"/>
    </source>
</evidence>
<gene>
    <name evidence="2" type="ORF">HDIA_4837</name>
</gene>